<dbReference type="GO" id="GO:0005773">
    <property type="term" value="C:vacuole"/>
    <property type="evidence" value="ECO:0007669"/>
    <property type="project" value="GOC"/>
</dbReference>
<dbReference type="Pfam" id="PF09783">
    <property type="entry name" value="Vac_ImportDeg"/>
    <property type="match status" value="1"/>
</dbReference>
<proteinExistence type="inferred from homology"/>
<reference evidence="2" key="1">
    <citation type="submission" date="2020-02" db="EMBL/GenBank/DDBJ databases">
        <authorList>
            <person name="Palmer J.M."/>
        </authorList>
    </citation>
    <scope>NUCLEOTIDE SEQUENCE</scope>
    <source>
        <strain evidence="2">EPUS1.4</strain>
        <tissue evidence="2">Thallus</tissue>
    </source>
</reference>
<keyword evidence="3" id="KW-1185">Reference proteome</keyword>
<dbReference type="GO" id="GO:0007039">
    <property type="term" value="P:protein catabolic process in the vacuole"/>
    <property type="evidence" value="ECO:0007669"/>
    <property type="project" value="TreeGrafter"/>
</dbReference>
<comment type="similarity">
    <text evidence="1">Belongs to the GID4/VID24 family.</text>
</comment>
<dbReference type="GO" id="GO:0043161">
    <property type="term" value="P:proteasome-mediated ubiquitin-dependent protein catabolic process"/>
    <property type="evidence" value="ECO:0007669"/>
    <property type="project" value="TreeGrafter"/>
</dbReference>
<comment type="caution">
    <text evidence="2">The sequence shown here is derived from an EMBL/GenBank/DDBJ whole genome shotgun (WGS) entry which is preliminary data.</text>
</comment>
<dbReference type="PANTHER" id="PTHR14534">
    <property type="entry name" value="VACUOLAR IMPORT AND DEGRADATION PROTEIN 24"/>
    <property type="match status" value="1"/>
</dbReference>
<dbReference type="InterPro" id="IPR018618">
    <property type="entry name" value="GID4/10-like"/>
</dbReference>
<dbReference type="PANTHER" id="PTHR14534:SF3">
    <property type="entry name" value="GID COMPLEX SUBUNIT 4 HOMOLOG"/>
    <property type="match status" value="1"/>
</dbReference>
<sequence length="432" mass="47686">MCPPTPPPEIGENAVHNIAANGGKDDGATGGDSAAVLTFVQDRSLYMTSEGAGVDSLQESTAADTCDHDKETAARHDGTDIDTAFKTDVTMLDHSAVDATSMPTPESVALDGDAADMFCATRLSESLTAQTTGDALCADEPTQQRPFAGPQTSKEHDFEATHEDFLDPTKPYTSIDCAASSVETSDPSATPRFEFSNTRLYPHYPSSFLRPGSKFSGTQQSDRQIYNVDVQILTLSVAESNLTGYLRICGLTEDHPTLTTFFTGEIIGGPNHKHTFQTKDPSWGATDRTDLTHWARFPAWRPLNKDVRRDINFKHPPHAIGPGSRPTSSLSSTFPLPAATIDDIEDQADDDANPGWWTQPNIFMRWKEWFLVPDHRVRSIQGASFEGFYYICFNQVEGKIDGIYFHARSEKYQQLELKHKFDRGVCGAMEFR</sequence>
<dbReference type="GO" id="GO:0045721">
    <property type="term" value="P:negative regulation of gluconeogenesis"/>
    <property type="evidence" value="ECO:0007669"/>
    <property type="project" value="TreeGrafter"/>
</dbReference>
<dbReference type="GO" id="GO:0034657">
    <property type="term" value="C:GID complex"/>
    <property type="evidence" value="ECO:0007669"/>
    <property type="project" value="TreeGrafter"/>
</dbReference>
<evidence type="ECO:0000313" key="2">
    <source>
        <dbReference type="EMBL" id="KAF7513404.1"/>
    </source>
</evidence>
<dbReference type="Proteomes" id="UP000606974">
    <property type="component" value="Unassembled WGS sequence"/>
</dbReference>
<name>A0A8H7AS86_9EURO</name>
<dbReference type="AlphaFoldDB" id="A0A8H7AS86"/>
<dbReference type="GO" id="GO:0006623">
    <property type="term" value="P:protein targeting to vacuole"/>
    <property type="evidence" value="ECO:0007669"/>
    <property type="project" value="TreeGrafter"/>
</dbReference>
<gene>
    <name evidence="2" type="ORF">GJ744_009825</name>
</gene>
<evidence type="ECO:0000313" key="3">
    <source>
        <dbReference type="Proteomes" id="UP000606974"/>
    </source>
</evidence>
<evidence type="ECO:0008006" key="4">
    <source>
        <dbReference type="Google" id="ProtNLM"/>
    </source>
</evidence>
<dbReference type="EMBL" id="JAACFV010000006">
    <property type="protein sequence ID" value="KAF7513404.1"/>
    <property type="molecule type" value="Genomic_DNA"/>
</dbReference>
<evidence type="ECO:0000256" key="1">
    <source>
        <dbReference type="ARBA" id="ARBA00061469"/>
    </source>
</evidence>
<dbReference type="OrthoDB" id="62at2759"/>
<accession>A0A8H7AS86</accession>
<organism evidence="2 3">
    <name type="scientific">Endocarpon pusillum</name>
    <dbReference type="NCBI Taxonomy" id="364733"/>
    <lineage>
        <taxon>Eukaryota</taxon>
        <taxon>Fungi</taxon>
        <taxon>Dikarya</taxon>
        <taxon>Ascomycota</taxon>
        <taxon>Pezizomycotina</taxon>
        <taxon>Eurotiomycetes</taxon>
        <taxon>Chaetothyriomycetidae</taxon>
        <taxon>Verrucariales</taxon>
        <taxon>Verrucariaceae</taxon>
        <taxon>Endocarpon</taxon>
    </lineage>
</organism>
<protein>
    <recommendedName>
        <fullName evidence="4">Vesicle-mediated transport protein Vid24</fullName>
    </recommendedName>
</protein>